<dbReference type="GO" id="GO:0003964">
    <property type="term" value="F:RNA-directed DNA polymerase activity"/>
    <property type="evidence" value="ECO:0007669"/>
    <property type="project" value="UniProtKB-KW"/>
</dbReference>
<reference evidence="2" key="1">
    <citation type="journal article" date="2022" name="Int. J. Mol. Sci.">
        <title>Draft Genome of Tanacetum Coccineum: Genomic Comparison of Closely Related Tanacetum-Family Plants.</title>
        <authorList>
            <person name="Yamashiro T."/>
            <person name="Shiraishi A."/>
            <person name="Nakayama K."/>
            <person name="Satake H."/>
        </authorList>
    </citation>
    <scope>NUCLEOTIDE SEQUENCE</scope>
</reference>
<feature type="compositionally biased region" description="Basic and acidic residues" evidence="1">
    <location>
        <begin position="40"/>
        <end position="54"/>
    </location>
</feature>
<evidence type="ECO:0000313" key="3">
    <source>
        <dbReference type="Proteomes" id="UP001151760"/>
    </source>
</evidence>
<dbReference type="InterPro" id="IPR036875">
    <property type="entry name" value="Znf_CCHC_sf"/>
</dbReference>
<dbReference type="EMBL" id="BQNB010014672">
    <property type="protein sequence ID" value="GJT31027.1"/>
    <property type="molecule type" value="Genomic_DNA"/>
</dbReference>
<dbReference type="SUPFAM" id="SSF57756">
    <property type="entry name" value="Retrovirus zinc finger-like domains"/>
    <property type="match status" value="1"/>
</dbReference>
<sequence length="197" mass="22224">MESMFHICNYVENCQVKPTKIHEAIYMVHDLMDQVVQAKRAKDADNKRKWEDNQGRNSGQNKRHEVVRAYVVGSRDKKGHAGTLPLCDKCNFHHHPDPCAVKCGNSKKVGHQARDCWTPTSVTCYEYGEKGHTRKYCPGLENKNVVRESCQDANVVRGTLLLKNSYIPVLIDTSANSSFVCTAFSQLNNVAPIFLVT</sequence>
<dbReference type="Proteomes" id="UP001151760">
    <property type="component" value="Unassembled WGS sequence"/>
</dbReference>
<accession>A0ABQ5CWZ7</accession>
<gene>
    <name evidence="2" type="ORF">Tco_0911302</name>
</gene>
<evidence type="ECO:0000256" key="1">
    <source>
        <dbReference type="SAM" id="MobiDB-lite"/>
    </source>
</evidence>
<organism evidence="2 3">
    <name type="scientific">Tanacetum coccineum</name>
    <dbReference type="NCBI Taxonomy" id="301880"/>
    <lineage>
        <taxon>Eukaryota</taxon>
        <taxon>Viridiplantae</taxon>
        <taxon>Streptophyta</taxon>
        <taxon>Embryophyta</taxon>
        <taxon>Tracheophyta</taxon>
        <taxon>Spermatophyta</taxon>
        <taxon>Magnoliopsida</taxon>
        <taxon>eudicotyledons</taxon>
        <taxon>Gunneridae</taxon>
        <taxon>Pentapetalae</taxon>
        <taxon>asterids</taxon>
        <taxon>campanulids</taxon>
        <taxon>Asterales</taxon>
        <taxon>Asteraceae</taxon>
        <taxon>Asteroideae</taxon>
        <taxon>Anthemideae</taxon>
        <taxon>Anthemidinae</taxon>
        <taxon>Tanacetum</taxon>
    </lineage>
</organism>
<protein>
    <submittedName>
        <fullName evidence="2">Reverse transcriptase domain-containing protein</fullName>
    </submittedName>
</protein>
<dbReference type="Gene3D" id="4.10.60.10">
    <property type="entry name" value="Zinc finger, CCHC-type"/>
    <property type="match status" value="1"/>
</dbReference>
<feature type="region of interest" description="Disordered" evidence="1">
    <location>
        <begin position="39"/>
        <end position="63"/>
    </location>
</feature>
<keyword evidence="3" id="KW-1185">Reference proteome</keyword>
<name>A0ABQ5CWZ7_9ASTR</name>
<proteinExistence type="predicted"/>
<keyword evidence="2" id="KW-0808">Transferase</keyword>
<comment type="caution">
    <text evidence="2">The sequence shown here is derived from an EMBL/GenBank/DDBJ whole genome shotgun (WGS) entry which is preliminary data.</text>
</comment>
<keyword evidence="2" id="KW-0548">Nucleotidyltransferase</keyword>
<keyword evidence="2" id="KW-0695">RNA-directed DNA polymerase</keyword>
<evidence type="ECO:0000313" key="2">
    <source>
        <dbReference type="EMBL" id="GJT31027.1"/>
    </source>
</evidence>
<reference evidence="2" key="2">
    <citation type="submission" date="2022-01" db="EMBL/GenBank/DDBJ databases">
        <authorList>
            <person name="Yamashiro T."/>
            <person name="Shiraishi A."/>
            <person name="Satake H."/>
            <person name="Nakayama K."/>
        </authorList>
    </citation>
    <scope>NUCLEOTIDE SEQUENCE</scope>
</reference>